<comment type="subcellular location">
    <subcellularLocation>
        <location evidence="9">Cytoplasm</location>
    </subcellularLocation>
</comment>
<dbReference type="OrthoDB" id="9805408at2"/>
<comment type="pathway">
    <text evidence="1 9">Amino-acid biosynthesis; L-lysine biosynthesis via DAP pathway; DL-2,6-diaminopimelate from LL-2,6-diaminopimelate: step 1/1.</text>
</comment>
<dbReference type="PROSITE" id="PS01326">
    <property type="entry name" value="DAP_EPIMERASE"/>
    <property type="match status" value="1"/>
</dbReference>
<evidence type="ECO:0000313" key="12">
    <source>
        <dbReference type="Proteomes" id="UP000003374"/>
    </source>
</evidence>
<keyword evidence="7 9" id="KW-0413">Isomerase</keyword>
<feature type="binding site" evidence="9">
    <location>
        <position position="160"/>
    </location>
    <ligand>
        <name>substrate</name>
    </ligand>
</feature>
<evidence type="ECO:0000256" key="5">
    <source>
        <dbReference type="ARBA" id="ARBA00022605"/>
    </source>
</evidence>
<evidence type="ECO:0000256" key="7">
    <source>
        <dbReference type="ARBA" id="ARBA00023235"/>
    </source>
</evidence>
<feature type="binding site" evidence="9">
    <location>
        <begin position="221"/>
        <end position="222"/>
    </location>
    <ligand>
        <name>substrate</name>
    </ligand>
</feature>
<keyword evidence="12" id="KW-1185">Reference proteome</keyword>
<accession>A4BTZ5</accession>
<feature type="site" description="Important for dimerization" evidence="9">
    <location>
        <position position="271"/>
    </location>
</feature>
<reference evidence="11 12" key="1">
    <citation type="submission" date="2006-02" db="EMBL/GenBank/DDBJ databases">
        <authorList>
            <person name="Waterbury J."/>
            <person name="Ferriera S."/>
            <person name="Johnson J."/>
            <person name="Kravitz S."/>
            <person name="Halpern A."/>
            <person name="Remington K."/>
            <person name="Beeson K."/>
            <person name="Tran B."/>
            <person name="Rogers Y.-H."/>
            <person name="Friedman R."/>
            <person name="Venter J.C."/>
        </authorList>
    </citation>
    <scope>NUCLEOTIDE SEQUENCE [LARGE SCALE GENOMIC DNA]</scope>
    <source>
        <strain evidence="11 12">Nb-231</strain>
    </source>
</reference>
<feature type="binding site" evidence="9">
    <location>
        <position position="67"/>
    </location>
    <ligand>
        <name>substrate</name>
    </ligand>
</feature>
<dbReference type="PANTHER" id="PTHR31689">
    <property type="entry name" value="DIAMINOPIMELATE EPIMERASE, CHLOROPLASTIC"/>
    <property type="match status" value="1"/>
</dbReference>
<evidence type="ECO:0000256" key="3">
    <source>
        <dbReference type="ARBA" id="ARBA00013080"/>
    </source>
</evidence>
<dbReference type="InterPro" id="IPR001653">
    <property type="entry name" value="DAP_epimerase_DapF"/>
</dbReference>
<evidence type="ECO:0000256" key="4">
    <source>
        <dbReference type="ARBA" id="ARBA00022490"/>
    </source>
</evidence>
<dbReference type="EMBL" id="AAOF01000016">
    <property type="protein sequence ID" value="EAR20816.1"/>
    <property type="molecule type" value="Genomic_DNA"/>
</dbReference>
<dbReference type="InterPro" id="IPR018510">
    <property type="entry name" value="DAP_epimerase_AS"/>
</dbReference>
<dbReference type="SUPFAM" id="SSF54506">
    <property type="entry name" value="Diaminopimelate epimerase-like"/>
    <property type="match status" value="1"/>
</dbReference>
<dbReference type="Pfam" id="PF01678">
    <property type="entry name" value="DAP_epimerase"/>
    <property type="match status" value="2"/>
</dbReference>
<feature type="active site" description="Proton acceptor" evidence="9">
    <location>
        <position position="220"/>
    </location>
</feature>
<gene>
    <name evidence="9" type="primary">dapF</name>
    <name evidence="11" type="ORF">NB231_11084</name>
</gene>
<evidence type="ECO:0000256" key="8">
    <source>
        <dbReference type="ARBA" id="ARBA00051712"/>
    </source>
</evidence>
<dbReference type="Gene3D" id="3.10.310.10">
    <property type="entry name" value="Diaminopimelate Epimerase, Chain A, domain 1"/>
    <property type="match status" value="2"/>
</dbReference>
<feature type="site" description="Could be important to modulate the pK values of the two catalytic cysteine residues" evidence="9">
    <location>
        <position position="211"/>
    </location>
</feature>
<feature type="active site" description="Proton donor" evidence="9">
    <location>
        <position position="76"/>
    </location>
</feature>
<dbReference type="FunFam" id="3.10.310.10:FF:000001">
    <property type="entry name" value="Diaminopimelate epimerase"/>
    <property type="match status" value="1"/>
</dbReference>
<sequence>MTKLRFTKMQALGNDFIVIDAMSQTVALSSDQIRQLSNRRLGIGCDQVLLAERPQRPDTDIRYRVFNADGGEVEHCGNGVRCLARFLHEKALLEQHELRVETRNGLTLVHLCDDGAIAVNMGPPVLEPERIPFRPTKQASEYALALEDKRIMIGAVSMGNPHAVLQVDDIDSAPIDTFGPLIMEHADFPQRVNVGFMQVISRDRIRLRVYERGAGETPACGTGACAAVVSGRLRGLLDARVKVNLPGGELMIYWDGGDTSVWMTGPALTVYEGEIRL</sequence>
<name>A4BTZ5_9GAMM</name>
<protein>
    <recommendedName>
        <fullName evidence="3 9">Diaminopimelate epimerase</fullName>
        <shortName evidence="9">DAP epimerase</shortName>
        <ecNumber evidence="3 9">5.1.1.7</ecNumber>
    </recommendedName>
    <alternativeName>
        <fullName evidence="9">PLP-independent amino acid racemase</fullName>
    </alternativeName>
</protein>
<dbReference type="GO" id="GO:0008837">
    <property type="term" value="F:diaminopimelate epimerase activity"/>
    <property type="evidence" value="ECO:0007669"/>
    <property type="project" value="UniProtKB-UniRule"/>
</dbReference>
<dbReference type="EC" id="5.1.1.7" evidence="3 9"/>
<comment type="similarity">
    <text evidence="2 9">Belongs to the diaminopimelate epimerase family.</text>
</comment>
<dbReference type="GO" id="GO:0005829">
    <property type="term" value="C:cytosol"/>
    <property type="evidence" value="ECO:0007669"/>
    <property type="project" value="TreeGrafter"/>
</dbReference>
<evidence type="ECO:0000256" key="1">
    <source>
        <dbReference type="ARBA" id="ARBA00005196"/>
    </source>
</evidence>
<dbReference type="RefSeq" id="WP_005002547.1">
    <property type="nucleotide sequence ID" value="NZ_CH672427.1"/>
</dbReference>
<feature type="binding site" evidence="9">
    <location>
        <position position="14"/>
    </location>
    <ligand>
        <name>substrate</name>
    </ligand>
</feature>
<comment type="function">
    <text evidence="9">Catalyzes the stereoinversion of LL-2,6-diaminopimelate (L,L-DAP) to meso-diaminopimelate (meso-DAP), a precursor of L-lysine and an essential component of the bacterial peptidoglycan.</text>
</comment>
<organism evidence="11 12">
    <name type="scientific">Nitrococcus mobilis Nb-231</name>
    <dbReference type="NCBI Taxonomy" id="314278"/>
    <lineage>
        <taxon>Bacteria</taxon>
        <taxon>Pseudomonadati</taxon>
        <taxon>Pseudomonadota</taxon>
        <taxon>Gammaproteobacteria</taxon>
        <taxon>Chromatiales</taxon>
        <taxon>Ectothiorhodospiraceae</taxon>
        <taxon>Nitrococcus</taxon>
    </lineage>
</organism>
<evidence type="ECO:0000256" key="9">
    <source>
        <dbReference type="HAMAP-Rule" id="MF_00197"/>
    </source>
</evidence>
<comment type="caution">
    <text evidence="11">The sequence shown here is derived from an EMBL/GenBank/DDBJ whole genome shotgun (WGS) entry which is preliminary data.</text>
</comment>
<dbReference type="HOGENOM" id="CLU_053306_1_1_6"/>
<comment type="catalytic activity">
    <reaction evidence="8 9">
        <text>(2S,6S)-2,6-diaminopimelate = meso-2,6-diaminopimelate</text>
        <dbReference type="Rhea" id="RHEA:15393"/>
        <dbReference type="ChEBI" id="CHEBI:57609"/>
        <dbReference type="ChEBI" id="CHEBI:57791"/>
        <dbReference type="EC" id="5.1.1.7"/>
    </reaction>
</comment>
<evidence type="ECO:0000256" key="2">
    <source>
        <dbReference type="ARBA" id="ARBA00010219"/>
    </source>
</evidence>
<dbReference type="STRING" id="314278.NB231_11084"/>
<feature type="binding site" evidence="9">
    <location>
        <position position="47"/>
    </location>
    <ligand>
        <name>substrate</name>
    </ligand>
</feature>
<dbReference type="AlphaFoldDB" id="A4BTZ5"/>
<proteinExistence type="inferred from homology"/>
<dbReference type="Proteomes" id="UP000003374">
    <property type="component" value="Unassembled WGS sequence"/>
</dbReference>
<dbReference type="HAMAP" id="MF_00197">
    <property type="entry name" value="DAP_epimerase"/>
    <property type="match status" value="1"/>
</dbReference>
<feature type="binding site" evidence="9">
    <location>
        <begin position="211"/>
        <end position="212"/>
    </location>
    <ligand>
        <name>substrate</name>
    </ligand>
</feature>
<evidence type="ECO:0000313" key="11">
    <source>
        <dbReference type="EMBL" id="EAR20816.1"/>
    </source>
</evidence>
<evidence type="ECO:0000256" key="10">
    <source>
        <dbReference type="PROSITE-ProRule" id="PRU10125"/>
    </source>
</evidence>
<keyword evidence="5 9" id="KW-0028">Amino-acid biosynthesis</keyword>
<dbReference type="PANTHER" id="PTHR31689:SF0">
    <property type="entry name" value="DIAMINOPIMELATE EPIMERASE"/>
    <property type="match status" value="1"/>
</dbReference>
<feature type="active site" evidence="10">
    <location>
        <position position="76"/>
    </location>
</feature>
<feature type="site" description="Could be important to modulate the pK values of the two catalytic cysteine residues" evidence="9">
    <location>
        <position position="162"/>
    </location>
</feature>
<feature type="binding site" evidence="9">
    <location>
        <begin position="77"/>
        <end position="78"/>
    </location>
    <ligand>
        <name>substrate</name>
    </ligand>
</feature>
<feature type="binding site" evidence="9">
    <location>
        <position position="193"/>
    </location>
    <ligand>
        <name>substrate</name>
    </ligand>
</feature>
<dbReference type="NCBIfam" id="TIGR00652">
    <property type="entry name" value="DapF"/>
    <property type="match status" value="1"/>
</dbReference>
<dbReference type="UniPathway" id="UPA00034">
    <property type="reaction ID" value="UER00025"/>
</dbReference>
<dbReference type="eggNOG" id="COG0253">
    <property type="taxonomic scope" value="Bacteria"/>
</dbReference>
<keyword evidence="4 9" id="KW-0963">Cytoplasm</keyword>
<keyword evidence="6 9" id="KW-0457">Lysine biosynthesis</keyword>
<dbReference type="GO" id="GO:0009089">
    <property type="term" value="P:lysine biosynthetic process via diaminopimelate"/>
    <property type="evidence" value="ECO:0007669"/>
    <property type="project" value="UniProtKB-UniRule"/>
</dbReference>
<comment type="subunit">
    <text evidence="9">Homodimer.</text>
</comment>
<evidence type="ECO:0000256" key="6">
    <source>
        <dbReference type="ARBA" id="ARBA00023154"/>
    </source>
</evidence>